<keyword evidence="9" id="KW-1185">Reference proteome</keyword>
<dbReference type="GO" id="GO:0000976">
    <property type="term" value="F:transcription cis-regulatory region binding"/>
    <property type="evidence" value="ECO:0007669"/>
    <property type="project" value="TreeGrafter"/>
</dbReference>
<evidence type="ECO:0000256" key="3">
    <source>
        <dbReference type="ARBA" id="ARBA00023125"/>
    </source>
</evidence>
<evidence type="ECO:0000259" key="7">
    <source>
        <dbReference type="PROSITE" id="PS50977"/>
    </source>
</evidence>
<dbReference type="InterPro" id="IPR050109">
    <property type="entry name" value="HTH-type_TetR-like_transc_reg"/>
</dbReference>
<protein>
    <submittedName>
        <fullName evidence="8">TetR family transcriptional regulator</fullName>
    </submittedName>
</protein>
<dbReference type="Gene3D" id="1.10.10.60">
    <property type="entry name" value="Homeodomain-like"/>
    <property type="match status" value="1"/>
</dbReference>
<dbReference type="SUPFAM" id="SSF46689">
    <property type="entry name" value="Homeodomain-like"/>
    <property type="match status" value="1"/>
</dbReference>
<dbReference type="PANTHER" id="PTHR30055">
    <property type="entry name" value="HTH-TYPE TRANSCRIPTIONAL REGULATOR RUTR"/>
    <property type="match status" value="1"/>
</dbReference>
<proteinExistence type="predicted"/>
<keyword evidence="3 5" id="KW-0238">DNA-binding</keyword>
<dbReference type="Pfam" id="PF17932">
    <property type="entry name" value="TetR_C_24"/>
    <property type="match status" value="1"/>
</dbReference>
<accession>A0A975K842</accession>
<organism evidence="8 9">
    <name type="scientific">Sphingobium phenoxybenzoativorans</name>
    <dbReference type="NCBI Taxonomy" id="1592790"/>
    <lineage>
        <taxon>Bacteria</taxon>
        <taxon>Pseudomonadati</taxon>
        <taxon>Pseudomonadota</taxon>
        <taxon>Alphaproteobacteria</taxon>
        <taxon>Sphingomonadales</taxon>
        <taxon>Sphingomonadaceae</taxon>
        <taxon>Sphingobium</taxon>
    </lineage>
</organism>
<dbReference type="PANTHER" id="PTHR30055:SF175">
    <property type="entry name" value="HTH-TYPE TRANSCRIPTIONAL REPRESSOR KSTR2"/>
    <property type="match status" value="1"/>
</dbReference>
<dbReference type="KEGG" id="spph:KFK14_03535"/>
<feature type="DNA-binding region" description="H-T-H motif" evidence="5">
    <location>
        <begin position="51"/>
        <end position="70"/>
    </location>
</feature>
<reference evidence="8" key="1">
    <citation type="submission" date="2021-04" db="EMBL/GenBank/DDBJ databases">
        <title>Isolation of p-tert-butylphenol degrading bacteria Sphingobium phenoxybenzoativorans Tas13 from active sludge.</title>
        <authorList>
            <person name="Li Y."/>
        </authorList>
    </citation>
    <scope>NUCLEOTIDE SEQUENCE</scope>
    <source>
        <strain evidence="8">Tas13</strain>
    </source>
</reference>
<feature type="domain" description="HTH tetR-type" evidence="7">
    <location>
        <begin position="28"/>
        <end position="88"/>
    </location>
</feature>
<name>A0A975K842_9SPHN</name>
<dbReference type="SUPFAM" id="SSF48498">
    <property type="entry name" value="Tetracyclin repressor-like, C-terminal domain"/>
    <property type="match status" value="1"/>
</dbReference>
<keyword evidence="2" id="KW-0805">Transcription regulation</keyword>
<feature type="compositionally biased region" description="Basic and acidic residues" evidence="6">
    <location>
        <begin position="19"/>
        <end position="30"/>
    </location>
</feature>
<dbReference type="InterPro" id="IPR041490">
    <property type="entry name" value="KstR2_TetR_C"/>
</dbReference>
<evidence type="ECO:0000313" key="8">
    <source>
        <dbReference type="EMBL" id="QUT06546.1"/>
    </source>
</evidence>
<dbReference type="Gene3D" id="1.10.357.10">
    <property type="entry name" value="Tetracycline Repressor, domain 2"/>
    <property type="match status" value="1"/>
</dbReference>
<dbReference type="InterPro" id="IPR001647">
    <property type="entry name" value="HTH_TetR"/>
</dbReference>
<dbReference type="AlphaFoldDB" id="A0A975K842"/>
<keyword evidence="1" id="KW-0678">Repressor</keyword>
<feature type="region of interest" description="Disordered" evidence="6">
    <location>
        <begin position="1"/>
        <end position="30"/>
    </location>
</feature>
<evidence type="ECO:0000256" key="5">
    <source>
        <dbReference type="PROSITE-ProRule" id="PRU00335"/>
    </source>
</evidence>
<gene>
    <name evidence="8" type="ORF">KFK14_03535</name>
</gene>
<dbReference type="EMBL" id="CP073910">
    <property type="protein sequence ID" value="QUT06546.1"/>
    <property type="molecule type" value="Genomic_DNA"/>
</dbReference>
<dbReference type="InterPro" id="IPR036271">
    <property type="entry name" value="Tet_transcr_reg_TetR-rel_C_sf"/>
</dbReference>
<evidence type="ECO:0000313" key="9">
    <source>
        <dbReference type="Proteomes" id="UP000681425"/>
    </source>
</evidence>
<evidence type="ECO:0000256" key="2">
    <source>
        <dbReference type="ARBA" id="ARBA00023015"/>
    </source>
</evidence>
<keyword evidence="4" id="KW-0804">Transcription</keyword>
<dbReference type="Pfam" id="PF00440">
    <property type="entry name" value="TetR_N"/>
    <property type="match status" value="1"/>
</dbReference>
<sequence>MTSPTAATAANERPSPFRSKAERAHDRGQKREAVLRAAVRMFNARGFHATSLDDVAASLHISKPTIYYYLGNKDQVLLECVTRGLGELAEAAERVRETPGTGLERLRAFLFLYAKVNMDDFGRCVVRTGDECLVPKNAERFRMLKRRIDGAMRALIEEGMADGSIAPGDVKLIAFTLAGALNWPARWHDPAGPETPDHIAEKMVGILTAGLAPRPAERPV</sequence>
<dbReference type="InterPro" id="IPR009057">
    <property type="entry name" value="Homeodomain-like_sf"/>
</dbReference>
<dbReference type="PROSITE" id="PS50977">
    <property type="entry name" value="HTH_TETR_2"/>
    <property type="match status" value="1"/>
</dbReference>
<dbReference type="GO" id="GO:0003700">
    <property type="term" value="F:DNA-binding transcription factor activity"/>
    <property type="evidence" value="ECO:0007669"/>
    <property type="project" value="TreeGrafter"/>
</dbReference>
<dbReference type="Proteomes" id="UP000681425">
    <property type="component" value="Chromosome"/>
</dbReference>
<evidence type="ECO:0000256" key="1">
    <source>
        <dbReference type="ARBA" id="ARBA00022491"/>
    </source>
</evidence>
<dbReference type="RefSeq" id="WP_212609899.1">
    <property type="nucleotide sequence ID" value="NZ_CP073910.1"/>
</dbReference>
<evidence type="ECO:0000256" key="4">
    <source>
        <dbReference type="ARBA" id="ARBA00023163"/>
    </source>
</evidence>
<dbReference type="PRINTS" id="PR00455">
    <property type="entry name" value="HTHTETR"/>
</dbReference>
<evidence type="ECO:0000256" key="6">
    <source>
        <dbReference type="SAM" id="MobiDB-lite"/>
    </source>
</evidence>